<evidence type="ECO:0000256" key="2">
    <source>
        <dbReference type="SAM" id="MobiDB-lite"/>
    </source>
</evidence>
<evidence type="ECO:0000259" key="3">
    <source>
        <dbReference type="Pfam" id="PF16321"/>
    </source>
</evidence>
<evidence type="ECO:0000313" key="5">
    <source>
        <dbReference type="Proteomes" id="UP000019116"/>
    </source>
</evidence>
<protein>
    <recommendedName>
        <fullName evidence="3">Sigma 54 modulation/S30EA ribosomal protein C-terminal domain-containing protein</fullName>
    </recommendedName>
</protein>
<reference evidence="4" key="2">
    <citation type="submission" date="2018-10" db="UniProtKB">
        <authorList>
            <consortium name="EnsemblPlants"/>
        </authorList>
    </citation>
    <scope>IDENTIFICATION</scope>
</reference>
<keyword evidence="5" id="KW-1185">Reference proteome</keyword>
<name>A0A3B6LYW6_WHEAT</name>
<dbReference type="Gene3D" id="3.30.505.50">
    <property type="entry name" value="Sigma 54 modulation/S30EA ribosomal protein, C-terminal domain"/>
    <property type="match status" value="1"/>
</dbReference>
<dbReference type="PANTHER" id="PTHR33231:SF1">
    <property type="entry name" value="30S RIBOSOMAL PROTEIN"/>
    <property type="match status" value="1"/>
</dbReference>
<dbReference type="EnsemblPlants" id="TraesCS5B02G559000.2">
    <property type="protein sequence ID" value="TraesCS5B02G559000.2"/>
    <property type="gene ID" value="TraesCS5B02G559000"/>
</dbReference>
<dbReference type="OrthoDB" id="10253151at2759"/>
<dbReference type="STRING" id="4565.A0A3B6LYW6"/>
<dbReference type="CDD" id="cd00552">
    <property type="entry name" value="RaiA"/>
    <property type="match status" value="1"/>
</dbReference>
<dbReference type="GO" id="GO:0043024">
    <property type="term" value="F:ribosomal small subunit binding"/>
    <property type="evidence" value="ECO:0000318"/>
    <property type="project" value="GO_Central"/>
</dbReference>
<dbReference type="SUPFAM" id="SSF69754">
    <property type="entry name" value="Ribosome binding protein Y (YfiA homologue)"/>
    <property type="match status" value="1"/>
</dbReference>
<dbReference type="GO" id="GO:0045900">
    <property type="term" value="P:negative regulation of translational elongation"/>
    <property type="evidence" value="ECO:0000318"/>
    <property type="project" value="GO_Central"/>
</dbReference>
<dbReference type="InterPro" id="IPR003489">
    <property type="entry name" value="RHF/RaiA"/>
</dbReference>
<dbReference type="HAMAP" id="MF_00839">
    <property type="entry name" value="HPF"/>
    <property type="match status" value="1"/>
</dbReference>
<keyword evidence="1" id="KW-0810">Translation regulation</keyword>
<dbReference type="GO" id="GO:0022627">
    <property type="term" value="C:cytosolic small ribosomal subunit"/>
    <property type="evidence" value="ECO:0000318"/>
    <property type="project" value="GO_Central"/>
</dbReference>
<dbReference type="InterPro" id="IPR038416">
    <property type="entry name" value="Ribosom_S30AE_C_sf"/>
</dbReference>
<feature type="region of interest" description="Disordered" evidence="2">
    <location>
        <begin position="1"/>
        <end position="35"/>
    </location>
</feature>
<dbReference type="FunFam" id="3.30.160.100:FF:000006">
    <property type="entry name" value="Ribosome-binding factor PSRP1, chloroplastic"/>
    <property type="match status" value="1"/>
</dbReference>
<dbReference type="InterPro" id="IPR034694">
    <property type="entry name" value="HPF_long/plastid"/>
</dbReference>
<reference evidence="4" key="1">
    <citation type="submission" date="2018-08" db="EMBL/GenBank/DDBJ databases">
        <authorList>
            <person name="Rossello M."/>
        </authorList>
    </citation>
    <scope>NUCLEOTIDE SEQUENCE [LARGE SCALE GENOMIC DNA]</scope>
    <source>
        <strain evidence="4">cv. Chinese Spring</strain>
    </source>
</reference>
<dbReference type="SMR" id="A0A3B6LYW6"/>
<dbReference type="PANTHER" id="PTHR33231">
    <property type="entry name" value="30S RIBOSOMAL PROTEIN"/>
    <property type="match status" value="1"/>
</dbReference>
<dbReference type="InterPro" id="IPR050574">
    <property type="entry name" value="HPF/YfiA_ribosome-assoc"/>
</dbReference>
<proteinExistence type="inferred from homology"/>
<organism evidence="4">
    <name type="scientific">Triticum aestivum</name>
    <name type="common">Wheat</name>
    <dbReference type="NCBI Taxonomy" id="4565"/>
    <lineage>
        <taxon>Eukaryota</taxon>
        <taxon>Viridiplantae</taxon>
        <taxon>Streptophyta</taxon>
        <taxon>Embryophyta</taxon>
        <taxon>Tracheophyta</taxon>
        <taxon>Spermatophyta</taxon>
        <taxon>Magnoliopsida</taxon>
        <taxon>Liliopsida</taxon>
        <taxon>Poales</taxon>
        <taxon>Poaceae</taxon>
        <taxon>BOP clade</taxon>
        <taxon>Pooideae</taxon>
        <taxon>Triticodae</taxon>
        <taxon>Triticeae</taxon>
        <taxon>Triticinae</taxon>
        <taxon>Triticum</taxon>
    </lineage>
</organism>
<dbReference type="Gene3D" id="3.30.160.100">
    <property type="entry name" value="Ribosome hibernation promotion factor-like"/>
    <property type="match status" value="1"/>
</dbReference>
<gene>
    <name evidence="4" type="primary">LOC123114441</name>
</gene>
<evidence type="ECO:0000313" key="4">
    <source>
        <dbReference type="EnsemblPlants" id="TraesCS5B02G559000.2"/>
    </source>
</evidence>
<dbReference type="AlphaFoldDB" id="A0A3B6LYW6"/>
<dbReference type="InterPro" id="IPR032528">
    <property type="entry name" value="Ribosom_S30AE_C"/>
</dbReference>
<dbReference type="NCBIfam" id="TIGR00741">
    <property type="entry name" value="yfiA"/>
    <property type="match status" value="1"/>
</dbReference>
<dbReference type="Gramene" id="TraesCS5B02G559000.2">
    <property type="protein sequence ID" value="TraesCS5B02G559000.2"/>
    <property type="gene ID" value="TraesCS5B02G559000"/>
</dbReference>
<dbReference type="Pfam" id="PF02482">
    <property type="entry name" value="Ribosomal_S30AE"/>
    <property type="match status" value="1"/>
</dbReference>
<evidence type="ECO:0000256" key="1">
    <source>
        <dbReference type="ARBA" id="ARBA00022845"/>
    </source>
</evidence>
<dbReference type="Gramene" id="TraesCS5B03G1353100.2">
    <property type="protein sequence ID" value="TraesCS5B03G1353100.2.CDS"/>
    <property type="gene ID" value="TraesCS5B03G1353100"/>
</dbReference>
<feature type="domain" description="Sigma 54 modulation/S30EA ribosomal protein C-terminal" evidence="3">
    <location>
        <begin position="239"/>
        <end position="291"/>
    </location>
</feature>
<accession>A0A3B6LYW6</accession>
<dbReference type="Proteomes" id="UP000019116">
    <property type="component" value="Chromosome 5B"/>
</dbReference>
<sequence>MSMAATAATATAWPSTSSSVLAPRTRHHATRSPRALRSGFLGRALTLAAPTDRPSPVSVSVRAAWDGPLSSARLIMQGRNVKLTEKLKEHIEDKVGRAVHNHAHLVREVDVRLSARGGDLSKGPKLSRCEVTLFTRRHGVVRAEEEEESSYASIDAAAAVVKRKLRKIKEKETDVRHLKGTKEWQASGLSDVEDESEAEELEDDDDDELVEVIGAEDEETVLTKGLMCELIKYAVVGLQVVRTKVFEMAPLTVDEALEQLENVDHDFYAFRNEQTGEVNILYKRKEGGFGLIIPKQDGHVDKATVNAKEKEHPVAG</sequence>
<dbReference type="InterPro" id="IPR036567">
    <property type="entry name" value="RHF-like"/>
</dbReference>
<dbReference type="FunFam" id="3.30.505.50:FF:000003">
    <property type="entry name" value="ribosome-binding factor PSRP1, chloroplastic"/>
    <property type="match status" value="1"/>
</dbReference>
<dbReference type="Pfam" id="PF16321">
    <property type="entry name" value="Ribosom_S30AE_C"/>
    <property type="match status" value="1"/>
</dbReference>
<feature type="compositionally biased region" description="Low complexity" evidence="2">
    <location>
        <begin position="1"/>
        <end position="19"/>
    </location>
</feature>